<feature type="binding site" evidence="2">
    <location>
        <position position="81"/>
    </location>
    <ligand>
        <name>substrate</name>
    </ligand>
</feature>
<dbReference type="SUPFAM" id="SSF53254">
    <property type="entry name" value="Phosphoglycerate mutase-like"/>
    <property type="match status" value="1"/>
</dbReference>
<accession>A0A2R7YVH4</accession>
<keyword evidence="5" id="KW-1185">Reference proteome</keyword>
<feature type="active site" description="Tele-phosphohistidine intermediate" evidence="1">
    <location>
        <position position="32"/>
    </location>
</feature>
<dbReference type="EMBL" id="PYXZ01000006">
    <property type="protein sequence ID" value="PUA80375.1"/>
    <property type="molecule type" value="Genomic_DNA"/>
</dbReference>
<sequence>MARLPGDPGAAAGPAGCGDPGSVTRTLVLLRHGRTAWNAERRAQGHLDVPLDDTGRAQARAVAPAIAALRPSALWSSDLARASTTADEVARACGLTVQVDKRLREYDVGERSGMTVPEFAAAFPDEHAAWSAAGGLFEATEAVPGAESTDDVIERIVPALREALASVAPGETVCVVGHGASTKVGLVALLGWDRTLGQSLRGMDNCGWATLVETGAGDELRLAAYNRMAPDFTSAGSVG</sequence>
<gene>
    <name evidence="4" type="ORF">C7S10_14720</name>
</gene>
<feature type="active site" description="Proton donor/acceptor" evidence="1">
    <location>
        <position position="105"/>
    </location>
</feature>
<evidence type="ECO:0000313" key="5">
    <source>
        <dbReference type="Proteomes" id="UP000244867"/>
    </source>
</evidence>
<organism evidence="4 5">
    <name type="scientific">Nocardioides currus</name>
    <dbReference type="NCBI Taxonomy" id="2133958"/>
    <lineage>
        <taxon>Bacteria</taxon>
        <taxon>Bacillati</taxon>
        <taxon>Actinomycetota</taxon>
        <taxon>Actinomycetes</taxon>
        <taxon>Propionibacteriales</taxon>
        <taxon>Nocardioidaceae</taxon>
        <taxon>Nocardioides</taxon>
    </lineage>
</organism>
<dbReference type="InterPro" id="IPR029033">
    <property type="entry name" value="His_PPase_superfam"/>
</dbReference>
<comment type="caution">
    <text evidence="4">The sequence shown here is derived from an EMBL/GenBank/DDBJ whole genome shotgun (WGS) entry which is preliminary data.</text>
</comment>
<name>A0A2R7YVH4_9ACTN</name>
<dbReference type="GO" id="GO:0005737">
    <property type="term" value="C:cytoplasm"/>
    <property type="evidence" value="ECO:0007669"/>
    <property type="project" value="TreeGrafter"/>
</dbReference>
<dbReference type="Gene3D" id="3.40.50.1240">
    <property type="entry name" value="Phosphoglycerate mutase-like"/>
    <property type="match status" value="1"/>
</dbReference>
<feature type="site" description="Transition state stabilizer" evidence="3">
    <location>
        <position position="178"/>
    </location>
</feature>
<dbReference type="PANTHER" id="PTHR48100:SF62">
    <property type="entry name" value="GLUCOSYL-3-PHOSPHOGLYCERATE PHOSPHATASE"/>
    <property type="match status" value="1"/>
</dbReference>
<dbReference type="PANTHER" id="PTHR48100">
    <property type="entry name" value="BROAD-SPECIFICITY PHOSPHATASE YOR283W-RELATED"/>
    <property type="match status" value="1"/>
</dbReference>
<dbReference type="GO" id="GO:0016791">
    <property type="term" value="F:phosphatase activity"/>
    <property type="evidence" value="ECO:0007669"/>
    <property type="project" value="TreeGrafter"/>
</dbReference>
<dbReference type="Proteomes" id="UP000244867">
    <property type="component" value="Unassembled WGS sequence"/>
</dbReference>
<reference evidence="4 5" key="1">
    <citation type="submission" date="2018-03" db="EMBL/GenBank/DDBJ databases">
        <authorList>
            <person name="Keele B.F."/>
        </authorList>
    </citation>
    <scope>NUCLEOTIDE SEQUENCE [LARGE SCALE GENOMIC DNA]</scope>
    <source>
        <strain evidence="4 5">IB-3</strain>
    </source>
</reference>
<evidence type="ECO:0000256" key="1">
    <source>
        <dbReference type="PIRSR" id="PIRSR613078-1"/>
    </source>
</evidence>
<dbReference type="InterPro" id="IPR050275">
    <property type="entry name" value="PGM_Phosphatase"/>
</dbReference>
<evidence type="ECO:0000256" key="3">
    <source>
        <dbReference type="PIRSR" id="PIRSR613078-3"/>
    </source>
</evidence>
<protein>
    <submittedName>
        <fullName evidence="4">Histidine phosphatase family protein</fullName>
    </submittedName>
</protein>
<dbReference type="SMART" id="SM00855">
    <property type="entry name" value="PGAM"/>
    <property type="match status" value="1"/>
</dbReference>
<dbReference type="InterPro" id="IPR013078">
    <property type="entry name" value="His_Pase_superF_clade-1"/>
</dbReference>
<evidence type="ECO:0000256" key="2">
    <source>
        <dbReference type="PIRSR" id="PIRSR613078-2"/>
    </source>
</evidence>
<dbReference type="Pfam" id="PF00300">
    <property type="entry name" value="His_Phos_1"/>
    <property type="match status" value="1"/>
</dbReference>
<evidence type="ECO:0000313" key="4">
    <source>
        <dbReference type="EMBL" id="PUA80375.1"/>
    </source>
</evidence>
<dbReference type="AlphaFoldDB" id="A0A2R7YVH4"/>
<feature type="binding site" evidence="2">
    <location>
        <begin position="31"/>
        <end position="38"/>
    </location>
    <ligand>
        <name>substrate</name>
    </ligand>
</feature>
<dbReference type="CDD" id="cd07067">
    <property type="entry name" value="HP_PGM_like"/>
    <property type="match status" value="1"/>
</dbReference>
<proteinExistence type="predicted"/>